<dbReference type="CDD" id="cd05014">
    <property type="entry name" value="SIS_Kpsf"/>
    <property type="match status" value="1"/>
</dbReference>
<dbReference type="SUPFAM" id="SSF53697">
    <property type="entry name" value="SIS domain"/>
    <property type="match status" value="1"/>
</dbReference>
<organism evidence="14 15">
    <name type="scientific">Stutzerimonas marianensis</name>
    <dbReference type="NCBI Taxonomy" id="2929513"/>
    <lineage>
        <taxon>Bacteria</taxon>
        <taxon>Pseudomonadati</taxon>
        <taxon>Pseudomonadota</taxon>
        <taxon>Gammaproteobacteria</taxon>
        <taxon>Pseudomonadales</taxon>
        <taxon>Pseudomonadaceae</taxon>
        <taxon>Stutzerimonas</taxon>
    </lineage>
</organism>
<comment type="catalytic activity">
    <reaction evidence="8">
        <text>D-arabinose 5-phosphate = D-ribulose 5-phosphate</text>
        <dbReference type="Rhea" id="RHEA:23104"/>
        <dbReference type="ChEBI" id="CHEBI:57693"/>
        <dbReference type="ChEBI" id="CHEBI:58121"/>
        <dbReference type="EC" id="5.3.1.13"/>
    </reaction>
</comment>
<keyword evidence="4" id="KW-0677">Repeat</keyword>
<dbReference type="GO" id="GO:0019146">
    <property type="term" value="F:arabinose-5-phosphate isomerase activity"/>
    <property type="evidence" value="ECO:0007669"/>
    <property type="project" value="UniProtKB-EC"/>
</dbReference>
<evidence type="ECO:0000259" key="13">
    <source>
        <dbReference type="PROSITE" id="PS51464"/>
    </source>
</evidence>
<dbReference type="PANTHER" id="PTHR42745">
    <property type="match status" value="1"/>
</dbReference>
<dbReference type="AlphaFoldDB" id="A0A9X1W8E3"/>
<accession>A0A9X1W8E3</accession>
<feature type="site" description="Catalytically relevant" evidence="10">
    <location>
        <position position="147"/>
    </location>
</feature>
<dbReference type="Gene3D" id="3.10.580.10">
    <property type="entry name" value="CBS-domain"/>
    <property type="match status" value="1"/>
</dbReference>
<dbReference type="PROSITE" id="PS51464">
    <property type="entry name" value="SIS"/>
    <property type="match status" value="1"/>
</dbReference>
<feature type="domain" description="SIS" evidence="13">
    <location>
        <begin position="36"/>
        <end position="179"/>
    </location>
</feature>
<evidence type="ECO:0000256" key="11">
    <source>
        <dbReference type="PROSITE-ProRule" id="PRU00703"/>
    </source>
</evidence>
<dbReference type="GO" id="GO:0005975">
    <property type="term" value="P:carbohydrate metabolic process"/>
    <property type="evidence" value="ECO:0007669"/>
    <property type="project" value="InterPro"/>
</dbReference>
<dbReference type="InterPro" id="IPR050986">
    <property type="entry name" value="GutQ/KpsF_isomerases"/>
</dbReference>
<evidence type="ECO:0000313" key="15">
    <source>
        <dbReference type="Proteomes" id="UP001139682"/>
    </source>
</evidence>
<dbReference type="NCBIfam" id="TIGR00393">
    <property type="entry name" value="kpsF"/>
    <property type="match status" value="1"/>
</dbReference>
<evidence type="ECO:0000256" key="7">
    <source>
        <dbReference type="ARBA" id="ARBA00060658"/>
    </source>
</evidence>
<keyword evidence="9" id="KW-0862">Zinc</keyword>
<dbReference type="EC" id="5.3.1.13" evidence="8"/>
<evidence type="ECO:0000313" key="14">
    <source>
        <dbReference type="EMBL" id="MCJ0975584.1"/>
    </source>
</evidence>
<evidence type="ECO:0000256" key="10">
    <source>
        <dbReference type="PIRSR" id="PIRSR004692-3"/>
    </source>
</evidence>
<feature type="domain" description="CBS" evidence="12">
    <location>
        <begin position="205"/>
        <end position="263"/>
    </location>
</feature>
<dbReference type="InterPro" id="IPR046348">
    <property type="entry name" value="SIS_dom_sf"/>
</dbReference>
<dbReference type="GO" id="GO:0097367">
    <property type="term" value="F:carbohydrate derivative binding"/>
    <property type="evidence" value="ECO:0007669"/>
    <property type="project" value="InterPro"/>
</dbReference>
<dbReference type="PANTHER" id="PTHR42745:SF1">
    <property type="entry name" value="ARABINOSE 5-PHOSPHATE ISOMERASE KDSD"/>
    <property type="match status" value="1"/>
</dbReference>
<comment type="pathway">
    <text evidence="7">Carbohydrate biosynthesis; 3-deoxy-D-manno-octulosonate biosynthesis; 3-deoxy-D-manno-octulosonate from D-ribulose 5-phosphate: step 1/3.</text>
</comment>
<gene>
    <name evidence="14" type="ORF">MST27_19635</name>
</gene>
<dbReference type="FunFam" id="3.10.580.10:FF:000007">
    <property type="entry name" value="Arabinose 5-phosphate isomerase"/>
    <property type="match status" value="1"/>
</dbReference>
<dbReference type="InterPro" id="IPR004800">
    <property type="entry name" value="KdsD/KpsF-type"/>
</dbReference>
<feature type="site" description="Catalytically relevant" evidence="10">
    <location>
        <position position="106"/>
    </location>
</feature>
<comment type="subunit">
    <text evidence="3">Homotetramer.</text>
</comment>
<evidence type="ECO:0000256" key="2">
    <source>
        <dbReference type="ARBA" id="ARBA00008165"/>
    </source>
</evidence>
<evidence type="ECO:0000256" key="5">
    <source>
        <dbReference type="ARBA" id="ARBA00023122"/>
    </source>
</evidence>
<evidence type="ECO:0000256" key="8">
    <source>
        <dbReference type="PIRNR" id="PIRNR004692"/>
    </source>
</evidence>
<dbReference type="GO" id="GO:1901135">
    <property type="term" value="P:carbohydrate derivative metabolic process"/>
    <property type="evidence" value="ECO:0007669"/>
    <property type="project" value="InterPro"/>
</dbReference>
<evidence type="ECO:0000256" key="9">
    <source>
        <dbReference type="PIRSR" id="PIRSR004692-2"/>
    </source>
</evidence>
<keyword evidence="5 11" id="KW-0129">CBS domain</keyword>
<evidence type="ECO:0000256" key="6">
    <source>
        <dbReference type="ARBA" id="ARBA00023235"/>
    </source>
</evidence>
<keyword evidence="15" id="KW-1185">Reference proteome</keyword>
<reference evidence="14" key="1">
    <citation type="submission" date="2022-03" db="EMBL/GenBank/DDBJ databases">
        <title>Pseudomonas marianensis sp. nov., a marine bacterium isolated from deep-sea sediments of the Mariana Trench.</title>
        <authorList>
            <person name="Wei Y."/>
        </authorList>
    </citation>
    <scope>NUCLEOTIDE SEQUENCE</scope>
    <source>
        <strain evidence="14">PS1</strain>
    </source>
</reference>
<dbReference type="SMART" id="SM00116">
    <property type="entry name" value="CBS"/>
    <property type="match status" value="2"/>
</dbReference>
<sequence>MSQSSHLIETAQRTIRMEIEAVEQLKGRIGAEFVKACELILQCKGRVVVVGMGKSGHIGNKIAATLASTGTTAFFVHPAEASHGDMGMITRDDVVLALSNSGSTSEIVTLLPLIKRLGITLISMTGNPDSVLAKAAQVNLDASVAIEACPLNLAPTSSTTASLVLGDALAIALLEARGFTAEDFAFSHPGGALGRRLLLKVEHVMHTGNRLPWVNRGTSVREALLEMTRKGLGMTVVLEDDGRLAGIFTDGDLRRTLDKGLDVRQAMIDQVMTIHGKTAQAEMLAAEALKIMEDNKINALVVVDEQDRPVGALNMHDLLRAGVM</sequence>
<dbReference type="Gene3D" id="3.40.50.10490">
    <property type="entry name" value="Glucose-6-phosphate isomerase like protein, domain 1"/>
    <property type="match status" value="1"/>
</dbReference>
<comment type="pathway">
    <text evidence="1">Bacterial outer membrane biogenesis; lipopolysaccharide biosynthesis.</text>
</comment>
<feature type="domain" description="CBS" evidence="12">
    <location>
        <begin position="267"/>
        <end position="324"/>
    </location>
</feature>
<dbReference type="FunFam" id="3.40.50.10490:FF:000011">
    <property type="entry name" value="Arabinose 5-phosphate isomerase"/>
    <property type="match status" value="1"/>
</dbReference>
<feature type="site" description="Catalytically relevant" evidence="10">
    <location>
        <position position="54"/>
    </location>
</feature>
<dbReference type="InterPro" id="IPR001347">
    <property type="entry name" value="SIS_dom"/>
</dbReference>
<dbReference type="InterPro" id="IPR046342">
    <property type="entry name" value="CBS_dom_sf"/>
</dbReference>
<dbReference type="EMBL" id="JALGRD010000012">
    <property type="protein sequence ID" value="MCJ0975584.1"/>
    <property type="molecule type" value="Genomic_DNA"/>
</dbReference>
<keyword evidence="6 8" id="KW-0413">Isomerase</keyword>
<dbReference type="PIRSF" id="PIRSF004692">
    <property type="entry name" value="KdsD_KpsF"/>
    <property type="match status" value="1"/>
</dbReference>
<comment type="caution">
    <text evidence="14">The sequence shown here is derived from an EMBL/GenBank/DDBJ whole genome shotgun (WGS) entry which is preliminary data.</text>
</comment>
<dbReference type="CDD" id="cd04604">
    <property type="entry name" value="CBS_pair_SIS_assoc"/>
    <property type="match status" value="1"/>
</dbReference>
<name>A0A9X1W8E3_9GAMM</name>
<proteinExistence type="inferred from homology"/>
<feature type="binding site" evidence="9">
    <location>
        <position position="77"/>
    </location>
    <ligand>
        <name>Zn(2+)</name>
        <dbReference type="ChEBI" id="CHEBI:29105"/>
    </ligand>
</feature>
<evidence type="ECO:0000256" key="4">
    <source>
        <dbReference type="ARBA" id="ARBA00022737"/>
    </source>
</evidence>
<dbReference type="PROSITE" id="PS51371">
    <property type="entry name" value="CBS"/>
    <property type="match status" value="2"/>
</dbReference>
<protein>
    <recommendedName>
        <fullName evidence="8">Arabinose 5-phosphate isomerase</fullName>
        <shortName evidence="8">API</shortName>
        <ecNumber evidence="8">5.3.1.13</ecNumber>
    </recommendedName>
</protein>
<evidence type="ECO:0000259" key="12">
    <source>
        <dbReference type="PROSITE" id="PS51371"/>
    </source>
</evidence>
<dbReference type="GO" id="GO:0046872">
    <property type="term" value="F:metal ion binding"/>
    <property type="evidence" value="ECO:0007669"/>
    <property type="project" value="UniProtKB-KW"/>
</dbReference>
<dbReference type="Pfam" id="PF00571">
    <property type="entry name" value="CBS"/>
    <property type="match status" value="2"/>
</dbReference>
<dbReference type="InterPro" id="IPR035474">
    <property type="entry name" value="SIS_Kpsf"/>
</dbReference>
<evidence type="ECO:0000256" key="1">
    <source>
        <dbReference type="ARBA" id="ARBA00004756"/>
    </source>
</evidence>
<dbReference type="InterPro" id="IPR000644">
    <property type="entry name" value="CBS_dom"/>
</dbReference>
<evidence type="ECO:0000256" key="3">
    <source>
        <dbReference type="ARBA" id="ARBA00011881"/>
    </source>
</evidence>
<comment type="similarity">
    <text evidence="2 8">Belongs to the SIS family. GutQ/KpsF subfamily.</text>
</comment>
<dbReference type="Proteomes" id="UP001139682">
    <property type="component" value="Unassembled WGS sequence"/>
</dbReference>
<dbReference type="RefSeq" id="WP_243607611.1">
    <property type="nucleotide sequence ID" value="NZ_JALGRD010000012.1"/>
</dbReference>
<feature type="site" description="Catalytically relevant" evidence="10">
    <location>
        <position position="188"/>
    </location>
</feature>
<dbReference type="Pfam" id="PF01380">
    <property type="entry name" value="SIS"/>
    <property type="match status" value="1"/>
</dbReference>
<keyword evidence="9" id="KW-0479">Metal-binding</keyword>